<evidence type="ECO:0000313" key="1">
    <source>
        <dbReference type="EMBL" id="SFG78898.1"/>
    </source>
</evidence>
<reference evidence="2" key="1">
    <citation type="submission" date="2016-10" db="EMBL/GenBank/DDBJ databases">
        <authorList>
            <person name="Varghese N."/>
            <person name="Submissions S."/>
        </authorList>
    </citation>
    <scope>NUCLEOTIDE SEQUENCE [LARGE SCALE GENOMIC DNA]</scope>
    <source>
        <strain evidence="2">DSM 17038</strain>
    </source>
</reference>
<dbReference type="Pfam" id="PF12900">
    <property type="entry name" value="Pyridox_ox_2"/>
    <property type="match status" value="1"/>
</dbReference>
<dbReference type="PANTHER" id="PTHR34071">
    <property type="entry name" value="5-NITROIMIDAZOLE ANTIBIOTICS RESISTANCE PROTEIN, NIMA-FAMILY-RELATED PROTEIN-RELATED"/>
    <property type="match status" value="1"/>
</dbReference>
<name>A0A1I2UPB4_9FIRM</name>
<sequence>MRDTRRVDRLMHEEEALKILVEGEYGILATVDDENQPYGTPLSYVVIENNIYFHCFTEGSKLDNIKNNNKVCFSVVGKTKVLPDRFGTLYESVIVFGEANLVSDEKEKIMVFREFLKKYCSEFISKGEKYIDSVGPRAIAVKITIKSYTGKHRN</sequence>
<dbReference type="EMBL" id="FOOX01000009">
    <property type="protein sequence ID" value="SFG78898.1"/>
    <property type="molecule type" value="Genomic_DNA"/>
</dbReference>
<dbReference type="InterPro" id="IPR024747">
    <property type="entry name" value="Pyridox_Oxase-rel"/>
</dbReference>
<dbReference type="Proteomes" id="UP000199337">
    <property type="component" value="Unassembled WGS sequence"/>
</dbReference>
<dbReference type="PANTHER" id="PTHR34071:SF2">
    <property type="entry name" value="FLAVIN-NUCLEOTIDE-BINDING PROTEIN"/>
    <property type="match status" value="1"/>
</dbReference>
<keyword evidence="2" id="KW-1185">Reference proteome</keyword>
<evidence type="ECO:0008006" key="3">
    <source>
        <dbReference type="Google" id="ProtNLM"/>
    </source>
</evidence>
<dbReference type="AlphaFoldDB" id="A0A1I2UPB4"/>
<dbReference type="STRING" id="341036.SAMN05660649_02730"/>
<proteinExistence type="predicted"/>
<gene>
    <name evidence="1" type="ORF">SAMN05660649_02730</name>
</gene>
<protein>
    <recommendedName>
        <fullName evidence="3">Pyridoxamine 5'-phosphate oxidase</fullName>
    </recommendedName>
</protein>
<dbReference type="OrthoDB" id="9794935at2"/>
<dbReference type="InterPro" id="IPR012349">
    <property type="entry name" value="Split_barrel_FMN-bd"/>
</dbReference>
<dbReference type="SUPFAM" id="SSF50475">
    <property type="entry name" value="FMN-binding split barrel"/>
    <property type="match status" value="1"/>
</dbReference>
<organism evidence="1 2">
    <name type="scientific">Desulfotruncus arcticus DSM 17038</name>
    <dbReference type="NCBI Taxonomy" id="1121424"/>
    <lineage>
        <taxon>Bacteria</taxon>
        <taxon>Bacillati</taxon>
        <taxon>Bacillota</taxon>
        <taxon>Clostridia</taxon>
        <taxon>Eubacteriales</taxon>
        <taxon>Desulfallaceae</taxon>
        <taxon>Desulfotruncus</taxon>
    </lineage>
</organism>
<dbReference type="Gene3D" id="2.30.110.10">
    <property type="entry name" value="Electron Transport, Fmn-binding Protein, Chain A"/>
    <property type="match status" value="1"/>
</dbReference>
<accession>A0A1I2UPB4</accession>
<evidence type="ECO:0000313" key="2">
    <source>
        <dbReference type="Proteomes" id="UP000199337"/>
    </source>
</evidence>